<dbReference type="SUPFAM" id="SSF48657">
    <property type="entry name" value="FinO-like"/>
    <property type="match status" value="1"/>
</dbReference>
<dbReference type="InterPro" id="IPR036442">
    <property type="entry name" value="ProQ/FinO_sf"/>
</dbReference>
<organism evidence="3 4">
    <name type="scientific">Kistimonas scapharcae</name>
    <dbReference type="NCBI Taxonomy" id="1036133"/>
    <lineage>
        <taxon>Bacteria</taxon>
        <taxon>Pseudomonadati</taxon>
        <taxon>Pseudomonadota</taxon>
        <taxon>Gammaproteobacteria</taxon>
        <taxon>Oceanospirillales</taxon>
        <taxon>Endozoicomonadaceae</taxon>
        <taxon>Kistimonas</taxon>
    </lineage>
</organism>
<protein>
    <recommendedName>
        <fullName evidence="2">ProQ/FinO domain-containing protein</fullName>
    </recommendedName>
</protein>
<evidence type="ECO:0000259" key="2">
    <source>
        <dbReference type="SMART" id="SM00945"/>
    </source>
</evidence>
<gene>
    <name evidence="3" type="ORF">GCM10023116_51370</name>
</gene>
<dbReference type="Proteomes" id="UP001500604">
    <property type="component" value="Unassembled WGS sequence"/>
</dbReference>
<sequence>MQKTPSPEYKTMDSGISETLKQDIEKLSGRSKAEIPKSEALRITREIWPHLFRISEPVPLKIGIHKEMIATNQVPPMLIKIALRYFVEQERYLESLKEGAIRIDSNGKRSGRVTLREAVGAEVALYRKQQRKLTGSTCDNREFIGRLRVVQ</sequence>
<evidence type="ECO:0000313" key="3">
    <source>
        <dbReference type="EMBL" id="GAA4652853.1"/>
    </source>
</evidence>
<feature type="domain" description="ProQ/FinO" evidence="2">
    <location>
        <begin position="34"/>
        <end position="132"/>
    </location>
</feature>
<dbReference type="SMART" id="SM00945">
    <property type="entry name" value="ProQ"/>
    <property type="match status" value="1"/>
</dbReference>
<dbReference type="Pfam" id="PF04352">
    <property type="entry name" value="ProQ"/>
    <property type="match status" value="1"/>
</dbReference>
<dbReference type="EMBL" id="BAABFL010000481">
    <property type="protein sequence ID" value="GAA4652853.1"/>
    <property type="molecule type" value="Genomic_DNA"/>
</dbReference>
<name>A0ABP8VB92_9GAMM</name>
<evidence type="ECO:0000256" key="1">
    <source>
        <dbReference type="ARBA" id="ARBA00022884"/>
    </source>
</evidence>
<dbReference type="InterPro" id="IPR016103">
    <property type="entry name" value="ProQ/FinO"/>
</dbReference>
<proteinExistence type="predicted"/>
<accession>A0ABP8VB92</accession>
<keyword evidence="1" id="KW-0694">RNA-binding</keyword>
<keyword evidence="4" id="KW-1185">Reference proteome</keyword>
<comment type="caution">
    <text evidence="3">The sequence shown here is derived from an EMBL/GenBank/DDBJ whole genome shotgun (WGS) entry which is preliminary data.</text>
</comment>
<dbReference type="Gene3D" id="1.10.1710.10">
    <property type="entry name" value="ProQ/FinO domain"/>
    <property type="match status" value="1"/>
</dbReference>
<evidence type="ECO:0000313" key="4">
    <source>
        <dbReference type="Proteomes" id="UP001500604"/>
    </source>
</evidence>
<reference evidence="4" key="1">
    <citation type="journal article" date="2019" name="Int. J. Syst. Evol. Microbiol.">
        <title>The Global Catalogue of Microorganisms (GCM) 10K type strain sequencing project: providing services to taxonomists for standard genome sequencing and annotation.</title>
        <authorList>
            <consortium name="The Broad Institute Genomics Platform"/>
            <consortium name="The Broad Institute Genome Sequencing Center for Infectious Disease"/>
            <person name="Wu L."/>
            <person name="Ma J."/>
        </authorList>
    </citation>
    <scope>NUCLEOTIDE SEQUENCE [LARGE SCALE GENOMIC DNA]</scope>
    <source>
        <strain evidence="4">JCM 17805</strain>
    </source>
</reference>